<dbReference type="InterPro" id="IPR011993">
    <property type="entry name" value="PH-like_dom_sf"/>
</dbReference>
<evidence type="ECO:0000259" key="9">
    <source>
        <dbReference type="SMART" id="SM00324"/>
    </source>
</evidence>
<dbReference type="InterPro" id="IPR000198">
    <property type="entry name" value="RhoGAP_dom"/>
</dbReference>
<feature type="domain" description="PH" evidence="8">
    <location>
        <begin position="908"/>
        <end position="998"/>
    </location>
</feature>
<dbReference type="RefSeq" id="XP_060538683.1">
    <property type="nucleotide sequence ID" value="XM_060682700.1"/>
</dbReference>
<keyword evidence="2" id="KW-0343">GTPase activation</keyword>
<dbReference type="InterPro" id="IPR038508">
    <property type="entry name" value="ArfGAP_dom_sf"/>
</dbReference>
<dbReference type="InterPro" id="IPR037278">
    <property type="entry name" value="ARFGAP/RecO"/>
</dbReference>
<dbReference type="CDD" id="cd13253">
    <property type="entry name" value="PH1_ARAP"/>
    <property type="match status" value="1"/>
</dbReference>
<dbReference type="Pfam" id="PF00169">
    <property type="entry name" value="PH"/>
    <property type="match status" value="3"/>
</dbReference>
<name>A0ABM3YRD7_PANGU</name>
<dbReference type="InterPro" id="IPR008936">
    <property type="entry name" value="Rho_GTPase_activation_prot"/>
</dbReference>
<proteinExistence type="predicted"/>
<dbReference type="Gene3D" id="1.10.555.10">
    <property type="entry name" value="Rho GTPase activation protein"/>
    <property type="match status" value="1"/>
</dbReference>
<dbReference type="Pfam" id="PF00788">
    <property type="entry name" value="RA"/>
    <property type="match status" value="1"/>
</dbReference>
<dbReference type="Gene3D" id="1.10.220.150">
    <property type="entry name" value="Arf GTPase activating protein"/>
    <property type="match status" value="1"/>
</dbReference>
<dbReference type="Gene3D" id="1.10.150.50">
    <property type="entry name" value="Transcription Factor, Ets-1"/>
    <property type="match status" value="1"/>
</dbReference>
<dbReference type="Pfam" id="PF00620">
    <property type="entry name" value="RhoGAP"/>
    <property type="match status" value="1"/>
</dbReference>
<feature type="domain" description="SAM" evidence="10">
    <location>
        <begin position="1"/>
        <end position="68"/>
    </location>
</feature>
<gene>
    <name evidence="12" type="primary">ARAP1</name>
</gene>
<keyword evidence="5" id="KW-0677">Repeat</keyword>
<evidence type="ECO:0000259" key="7">
    <source>
        <dbReference type="SMART" id="SM00105"/>
    </source>
</evidence>
<comment type="subcellular location">
    <subcellularLocation>
        <location evidence="1">Cytoplasm</location>
    </subcellularLocation>
</comment>
<evidence type="ECO:0000259" key="10">
    <source>
        <dbReference type="SMART" id="SM00454"/>
    </source>
</evidence>
<feature type="domain" description="PH" evidence="8">
    <location>
        <begin position="1318"/>
        <end position="1429"/>
    </location>
</feature>
<dbReference type="CDD" id="cd13259">
    <property type="entry name" value="PH5_ARAP"/>
    <property type="match status" value="1"/>
</dbReference>
<dbReference type="SMART" id="SM00233">
    <property type="entry name" value="PH"/>
    <property type="match status" value="5"/>
</dbReference>
<dbReference type="CDD" id="cd13256">
    <property type="entry name" value="PH3_ARAP"/>
    <property type="match status" value="1"/>
</dbReference>
<dbReference type="InterPro" id="IPR013761">
    <property type="entry name" value="SAM/pointed_sf"/>
</dbReference>
<feature type="compositionally biased region" description="Low complexity" evidence="6">
    <location>
        <begin position="215"/>
        <end position="227"/>
    </location>
</feature>
<feature type="domain" description="PH" evidence="8">
    <location>
        <begin position="373"/>
        <end position="466"/>
    </location>
</feature>
<dbReference type="Pfam" id="PF00536">
    <property type="entry name" value="SAM_1"/>
    <property type="match status" value="1"/>
</dbReference>
<reference evidence="12" key="1">
    <citation type="submission" date="2025-08" db="UniProtKB">
        <authorList>
            <consortium name="RefSeq"/>
        </authorList>
    </citation>
    <scope>IDENTIFICATION</scope>
    <source>
        <tissue evidence="12">Blood</tissue>
    </source>
</reference>
<dbReference type="SUPFAM" id="SSF50729">
    <property type="entry name" value="PH domain-like"/>
    <property type="match status" value="5"/>
</dbReference>
<dbReference type="InterPro" id="IPR052227">
    <property type="entry name" value="Arf-Rho-GAP_ANK-PH_domain"/>
</dbReference>
<feature type="region of interest" description="Disordered" evidence="6">
    <location>
        <begin position="182"/>
        <end position="242"/>
    </location>
</feature>
<evidence type="ECO:0000256" key="2">
    <source>
        <dbReference type="ARBA" id="ARBA00022468"/>
    </source>
</evidence>
<dbReference type="CDD" id="cd13254">
    <property type="entry name" value="PH2_ARAP"/>
    <property type="match status" value="1"/>
</dbReference>
<dbReference type="InterPro" id="IPR001660">
    <property type="entry name" value="SAM"/>
</dbReference>
<dbReference type="SUPFAM" id="SSF47769">
    <property type="entry name" value="SAM/Pointed domain"/>
    <property type="match status" value="1"/>
</dbReference>
<dbReference type="SMART" id="SM00324">
    <property type="entry name" value="RhoGAP"/>
    <property type="match status" value="1"/>
</dbReference>
<dbReference type="SUPFAM" id="SSF48350">
    <property type="entry name" value="GTPase activation domain, GAP"/>
    <property type="match status" value="1"/>
</dbReference>
<protein>
    <submittedName>
        <fullName evidence="12">Arf-GAP with Rho-GAP domain, ANK repeat and PH domain-containing protein 1 isoform X3</fullName>
    </submittedName>
</protein>
<feature type="domain" description="PH" evidence="8">
    <location>
        <begin position="790"/>
        <end position="898"/>
    </location>
</feature>
<dbReference type="InterPro" id="IPR037858">
    <property type="entry name" value="RhoGAP_ARAP"/>
</dbReference>
<dbReference type="CDD" id="cd04385">
    <property type="entry name" value="RhoGAP_ARAP"/>
    <property type="match status" value="1"/>
</dbReference>
<feature type="domain" description="Arf-GAP" evidence="7">
    <location>
        <begin position="581"/>
        <end position="707"/>
    </location>
</feature>
<dbReference type="GeneID" id="117676430"/>
<keyword evidence="3" id="KW-0963">Cytoplasm</keyword>
<dbReference type="SUPFAM" id="SSF57863">
    <property type="entry name" value="ArfGap/RecO-like zinc finger"/>
    <property type="match status" value="1"/>
</dbReference>
<keyword evidence="11" id="KW-1185">Reference proteome</keyword>
<dbReference type="Proteomes" id="UP001652622">
    <property type="component" value="Unplaced"/>
</dbReference>
<evidence type="ECO:0000256" key="6">
    <source>
        <dbReference type="SAM" id="MobiDB-lite"/>
    </source>
</evidence>
<dbReference type="InterPro" id="IPR000159">
    <property type="entry name" value="RA_dom"/>
</dbReference>
<dbReference type="InterPro" id="IPR001849">
    <property type="entry name" value="PH_domain"/>
</dbReference>
<evidence type="ECO:0000256" key="1">
    <source>
        <dbReference type="ARBA" id="ARBA00004496"/>
    </source>
</evidence>
<evidence type="ECO:0000256" key="3">
    <source>
        <dbReference type="ARBA" id="ARBA00022490"/>
    </source>
</evidence>
<dbReference type="SMART" id="SM00454">
    <property type="entry name" value="SAM"/>
    <property type="match status" value="1"/>
</dbReference>
<dbReference type="InterPro" id="IPR001164">
    <property type="entry name" value="ArfGAP_dom"/>
</dbReference>
<feature type="domain" description="PH" evidence="8">
    <location>
        <begin position="487"/>
        <end position="577"/>
    </location>
</feature>
<feature type="domain" description="Rho-GAP" evidence="9">
    <location>
        <begin position="1010"/>
        <end position="1186"/>
    </location>
</feature>
<accession>A0ABM3YRD7</accession>
<dbReference type="PANTHER" id="PTHR45899">
    <property type="entry name" value="RHO GTPASE ACTIVATING PROTEIN AT 15B, ISOFORM C"/>
    <property type="match status" value="1"/>
</dbReference>
<keyword evidence="4" id="KW-0597">Phosphoprotein</keyword>
<evidence type="ECO:0000256" key="4">
    <source>
        <dbReference type="ARBA" id="ARBA00022553"/>
    </source>
</evidence>
<evidence type="ECO:0000313" key="11">
    <source>
        <dbReference type="Proteomes" id="UP001652622"/>
    </source>
</evidence>
<evidence type="ECO:0000256" key="5">
    <source>
        <dbReference type="ARBA" id="ARBA00022737"/>
    </source>
</evidence>
<dbReference type="SMART" id="SM00105">
    <property type="entry name" value="ArfGap"/>
    <property type="match status" value="1"/>
</dbReference>
<dbReference type="Gene3D" id="2.30.29.30">
    <property type="entry name" value="Pleckstrin-homology domain (PH domain)/Phosphotyrosine-binding domain (PTB)"/>
    <property type="match status" value="4"/>
</dbReference>
<feature type="region of interest" description="Disordered" evidence="6">
    <location>
        <begin position="101"/>
        <end position="148"/>
    </location>
</feature>
<evidence type="ECO:0000313" key="12">
    <source>
        <dbReference type="RefSeq" id="XP_060538683.1"/>
    </source>
</evidence>
<organism evidence="11 12">
    <name type="scientific">Pantherophis guttatus</name>
    <name type="common">Corn snake</name>
    <name type="synonym">Elaphe guttata</name>
    <dbReference type="NCBI Taxonomy" id="94885"/>
    <lineage>
        <taxon>Eukaryota</taxon>
        <taxon>Metazoa</taxon>
        <taxon>Chordata</taxon>
        <taxon>Craniata</taxon>
        <taxon>Vertebrata</taxon>
        <taxon>Euteleostomi</taxon>
        <taxon>Lepidosauria</taxon>
        <taxon>Squamata</taxon>
        <taxon>Bifurcata</taxon>
        <taxon>Unidentata</taxon>
        <taxon>Episquamata</taxon>
        <taxon>Toxicofera</taxon>
        <taxon>Serpentes</taxon>
        <taxon>Colubroidea</taxon>
        <taxon>Colubridae</taxon>
        <taxon>Colubrinae</taxon>
        <taxon>Pantherophis</taxon>
    </lineage>
</organism>
<dbReference type="CDD" id="cd08837">
    <property type="entry name" value="ArfGap_ARAP"/>
    <property type="match status" value="1"/>
</dbReference>
<dbReference type="PANTHER" id="PTHR45899:SF3">
    <property type="entry name" value="ARF-GAP WITH RHO-GAP DOMAIN, ANK REPEAT AND PH DOMAIN-CONTAINING PROTEIN 1"/>
    <property type="match status" value="1"/>
</dbReference>
<sequence>MAEGPSLALAEWLRTLRLDQYTEAFEQNQLRCLQDCQHLTDEALLRFGVLLPGHRKRILSGLTKVFAESPSVSGGPQLPPRRPIPMKRHIFRTCSSAAASLPEQEAKRDLAGPSSKGSPLERGSEAPAGLPLTPPPIPPRTTCHPPVKFSASFPDLLADASLDPGLDPPPQIGGERLSPLFLEEGAKPPLPPLPAKRHQLESKPPIPVRPPTLPPRVVAQKAKPSSPAKEKPPGSEDLHPVPPTLFLRVKFPEQNSGPEIPPKPPLLLHPEFDDSDYEDPPFEEERETFTEEMTDKKATVEKRRSPRVNSLFSEDELIEDYFKEEPATNSHWDARLSPSPATSALPFGVLSGIHGDGGGMQSAGPSSPLSPAVVKAGWLDKNPPQGSYIYQKRWVKLDGDYLRYFDTEKDVYSKRFILVASISQVSSIGDQKFEVITHNRTFAFRAESDAERNEWIKAVQKMVDEKKSRCLHRTPRLQPAGSSLDSVDKSGPLELRGFKSKLYVAVAGEKVFLYKNAEEFRLGIGITYIEMNVGNVKDVDRRCFDLTTPYRIFSFMAESDQEKELWVEAMQQSVAEALSNFEVAEKIWASKDNCFCADCGAPKPDWASINLCVVICKQCAGEHRGLGPSVTKVRSLKMDKKVWTEELIELFLQIGNVVANQFWAANVPPSETIAPESHSQERRHFLIAKYREGKYRRYHPLFGNQEELNKALCTAVTTSDLAETLSLLFCGAEVNCYSGDPDYPTPLALAEQAAQRLQMEFLLQNKTSETPQLDAGTNSDRCYSVILLSVAHNGFLYKTPSMAKLALERKSREEFSRRWCQLHEGVFNYYETNTHTVPNGEIRMQEIVCLATHPPDTHGYANTFEMYTETERLYLFGLDNAKAIREWVKCLAKAFLPPAAEGLLAGDFERLGRLRYKGGLSLEQAKEGWFALVGSTLYAFLDGSDKEEAIQLRKLQELSLENDVLVLVERRRTLYIQGERRLTFLGWVGAIQRAAGSSGDTLSEQQLTEMDVPILVDRCIDYITQCGLTSEGIYGKSGQNSKTTSLLETLRRDARKVRLKEEDHQVDDVASTLKRFFRDLQEGVFTKDSAQAWLKVPALEDPTERISRYRRLLNSLPVVNKATLKVLINHLYRIQCFSDENQMTTHNLAIVFGPTLFQTDGKDFKAGQVVEDLIRCYMEIFSVDEEEMRKQQEEIQAILKMRIAGTSSGTQHAGDFICTVYLEEKKLEAEQHVKIPATMTAEELTFTILDRRKIPTKEKDFWSCFEVNEREEAGQAPLHYSEKVLPIVHSLGKDSYLVVKKQLSMENMLLYLASKVGDSKHGLMKFREEKNVLGVGLSTGFHDRYFILNNHSLRLYKEVRSHKPEKEWLVKNLKIYLGIKKKVRPPTCWGFTVFFENEKMEKQQWYLCCDTQMEMRTWFANFLSMQHGGNIWPSESSKVRLPQAPPDSRLGNVSLIPLRGSENEMRNSVAAFVADPLTLLRDV</sequence>
<evidence type="ECO:0000259" key="8">
    <source>
        <dbReference type="SMART" id="SM00233"/>
    </source>
</evidence>
<feature type="compositionally biased region" description="Pro residues" evidence="6">
    <location>
        <begin position="204"/>
        <end position="214"/>
    </location>
</feature>
<feature type="compositionally biased region" description="Basic and acidic residues" evidence="6">
    <location>
        <begin position="228"/>
        <end position="239"/>
    </location>
</feature>
<dbReference type="Pfam" id="PF01412">
    <property type="entry name" value="ArfGap"/>
    <property type="match status" value="1"/>
</dbReference>
<dbReference type="PRINTS" id="PR00405">
    <property type="entry name" value="REVINTRACTNG"/>
</dbReference>